<proteinExistence type="predicted"/>
<feature type="region of interest" description="Disordered" evidence="1">
    <location>
        <begin position="252"/>
        <end position="276"/>
    </location>
</feature>
<evidence type="ECO:0000313" key="2">
    <source>
        <dbReference type="EMBL" id="CAD0097467.1"/>
    </source>
</evidence>
<dbReference type="AlphaFoldDB" id="A0A9N8K5L5"/>
<dbReference type="OrthoDB" id="3914899at2759"/>
<keyword evidence="3" id="KW-1185">Reference proteome</keyword>
<feature type="region of interest" description="Disordered" evidence="1">
    <location>
        <begin position="115"/>
        <end position="136"/>
    </location>
</feature>
<name>A0A9N8K5L5_9PEZI</name>
<comment type="caution">
    <text evidence="2">The sequence shown here is derived from an EMBL/GenBank/DDBJ whole genome shotgun (WGS) entry which is preliminary data.</text>
</comment>
<accession>A0A9N8K5L5</accession>
<protein>
    <submittedName>
        <fullName evidence="2">Uncharacterized protein</fullName>
    </submittedName>
</protein>
<feature type="compositionally biased region" description="Polar residues" evidence="1">
    <location>
        <begin position="117"/>
        <end position="134"/>
    </location>
</feature>
<gene>
    <name evidence="2" type="ORF">AWRI4233_LOCUS6291</name>
</gene>
<feature type="compositionally biased region" description="Low complexity" evidence="1">
    <location>
        <begin position="179"/>
        <end position="191"/>
    </location>
</feature>
<dbReference type="Proteomes" id="UP000714618">
    <property type="component" value="Unassembled WGS sequence"/>
</dbReference>
<evidence type="ECO:0000256" key="1">
    <source>
        <dbReference type="SAM" id="MobiDB-lite"/>
    </source>
</evidence>
<evidence type="ECO:0000313" key="3">
    <source>
        <dbReference type="Proteomes" id="UP000714618"/>
    </source>
</evidence>
<sequence length="307" mass="34839">MAYRGSYYILWTQQTHLFNEIDLLKYHIADIERQSLKAQQTLNHPDTKRPVRRKAKWVANSQRKYLTHLERSLHSLLRSLSACQAQIARIHSEASWQADQYTNAWTMYHDLQHEDSTPTQETYQHQARLSSPDSGFSEPGLYAQPFDLDLSQDQTDHVFSHELQHALPLIIDTQLAGQTSTPTRTTPLSPSADDFSPTPKASHKAMISPLAAPFSPFVFAKANPPGPDSPINARSLFTQPVWTSPFDWSEQVDEEMTPVSPMARSEDKDSKKGHKKRYSVAAIELIESRLKHKRQISDAARGLIVQG</sequence>
<reference evidence="2" key="1">
    <citation type="submission" date="2020-06" db="EMBL/GenBank/DDBJ databases">
        <authorList>
            <person name="Onetto C."/>
        </authorList>
    </citation>
    <scope>NUCLEOTIDE SEQUENCE</scope>
</reference>
<dbReference type="EMBL" id="CAIJEO010000008">
    <property type="protein sequence ID" value="CAD0097467.1"/>
    <property type="molecule type" value="Genomic_DNA"/>
</dbReference>
<organism evidence="2 3">
    <name type="scientific">Aureobasidium mustum</name>
    <dbReference type="NCBI Taxonomy" id="2773714"/>
    <lineage>
        <taxon>Eukaryota</taxon>
        <taxon>Fungi</taxon>
        <taxon>Dikarya</taxon>
        <taxon>Ascomycota</taxon>
        <taxon>Pezizomycotina</taxon>
        <taxon>Dothideomycetes</taxon>
        <taxon>Dothideomycetidae</taxon>
        <taxon>Dothideales</taxon>
        <taxon>Saccotheciaceae</taxon>
        <taxon>Aureobasidium</taxon>
    </lineage>
</organism>
<feature type="region of interest" description="Disordered" evidence="1">
    <location>
        <begin position="178"/>
        <end position="204"/>
    </location>
</feature>